<dbReference type="PANTHER" id="PTHR43475">
    <property type="entry name" value="METHYLTHIORIBOSE-1-PHOSPHATE ISOMERASE"/>
    <property type="match status" value="1"/>
</dbReference>
<reference evidence="3" key="2">
    <citation type="submission" date="2025-09" db="UniProtKB">
        <authorList>
            <consortium name="Ensembl"/>
        </authorList>
    </citation>
    <scope>IDENTIFICATION</scope>
</reference>
<proteinExistence type="inferred from homology"/>
<dbReference type="GO" id="GO:0019509">
    <property type="term" value="P:L-methionine salvage from methylthioadenosine"/>
    <property type="evidence" value="ECO:0007669"/>
    <property type="project" value="TreeGrafter"/>
</dbReference>
<dbReference type="Ensembl" id="ENSCJPT00005002551.1">
    <property type="protein sequence ID" value="ENSCJPP00005001542.1"/>
    <property type="gene ID" value="ENSCJPG00005001558.1"/>
</dbReference>
<dbReference type="InterPro" id="IPR042529">
    <property type="entry name" value="IF_2B-like_C"/>
</dbReference>
<organism evidence="3 4">
    <name type="scientific">Coturnix japonica</name>
    <name type="common">Japanese quail</name>
    <name type="synonym">Coturnix coturnix japonica</name>
    <dbReference type="NCBI Taxonomy" id="93934"/>
    <lineage>
        <taxon>Eukaryota</taxon>
        <taxon>Metazoa</taxon>
        <taxon>Chordata</taxon>
        <taxon>Craniata</taxon>
        <taxon>Vertebrata</taxon>
        <taxon>Euteleostomi</taxon>
        <taxon>Archelosauria</taxon>
        <taxon>Archosauria</taxon>
        <taxon>Dinosauria</taxon>
        <taxon>Saurischia</taxon>
        <taxon>Theropoda</taxon>
        <taxon>Coelurosauria</taxon>
        <taxon>Aves</taxon>
        <taxon>Neognathae</taxon>
        <taxon>Galloanserae</taxon>
        <taxon>Galliformes</taxon>
        <taxon>Phasianidae</taxon>
        <taxon>Perdicinae</taxon>
        <taxon>Coturnix</taxon>
    </lineage>
</organism>
<evidence type="ECO:0008006" key="5">
    <source>
        <dbReference type="Google" id="ProtNLM"/>
    </source>
</evidence>
<dbReference type="PANTHER" id="PTHR43475:SF1">
    <property type="entry name" value="METHYLTHIORIBOSE-1-PHOSPHATE ISOMERASE"/>
    <property type="match status" value="1"/>
</dbReference>
<dbReference type="SUPFAM" id="SSF100950">
    <property type="entry name" value="NagB/RpiA/CoA transferase-like"/>
    <property type="match status" value="1"/>
</dbReference>
<dbReference type="Proteomes" id="UP000694412">
    <property type="component" value="Unassembled WGS sequence"/>
</dbReference>
<dbReference type="AlphaFoldDB" id="A0A8C2SR30"/>
<dbReference type="InterPro" id="IPR037171">
    <property type="entry name" value="NagB/RpiA_transferase-like"/>
</dbReference>
<evidence type="ECO:0000256" key="1">
    <source>
        <dbReference type="ARBA" id="ARBA00007251"/>
    </source>
</evidence>
<reference evidence="3" key="1">
    <citation type="submission" date="2025-08" db="UniProtKB">
        <authorList>
            <consortium name="Ensembl"/>
        </authorList>
    </citation>
    <scope>IDENTIFICATION</scope>
</reference>
<evidence type="ECO:0000313" key="4">
    <source>
        <dbReference type="Proteomes" id="UP000694412"/>
    </source>
</evidence>
<dbReference type="InterPro" id="IPR000649">
    <property type="entry name" value="IF-2B-related"/>
</dbReference>
<dbReference type="GeneTree" id="ENSGT00390000013732"/>
<accession>A0A8C2SR30</accession>
<sequence>MGLMGSQWDQWGLMLVPMGSMGSQWDQWGPSGINGVSCWSQWDQWGLTGVPMGSVGSVGSSWYQWGLTGLPVGSMGSQWDPWGPNGISGVPMGSMGSQWDPWGPNGISGVPMGSMGSQWGPIVINGVCVPPAVVVGADRIAANGDTANKVGTLSLALLALHMGVPFYVAAPSSSWDPNVPNGAGIPIEERAATELTQINGVRLAPHGVDVWNPAFDVTPHEMITGGIVTELGVFRPEELSQRLAGC</sequence>
<dbReference type="Gene3D" id="3.40.50.10470">
    <property type="entry name" value="Translation initiation factor eif-2b, domain 2"/>
    <property type="match status" value="1"/>
</dbReference>
<keyword evidence="4" id="KW-1185">Reference proteome</keyword>
<evidence type="ECO:0000313" key="3">
    <source>
        <dbReference type="Ensembl" id="ENSCJPP00005001542.1"/>
    </source>
</evidence>
<comment type="similarity">
    <text evidence="1 2">Belongs to the eIF-2B alpha/beta/delta subunits family.</text>
</comment>
<dbReference type="GO" id="GO:0046523">
    <property type="term" value="F:S-methyl-5-thioribose-1-phosphate isomerase activity"/>
    <property type="evidence" value="ECO:0007669"/>
    <property type="project" value="TreeGrafter"/>
</dbReference>
<name>A0A8C2SR30_COTJA</name>
<dbReference type="Pfam" id="PF01008">
    <property type="entry name" value="IF-2B"/>
    <property type="match status" value="1"/>
</dbReference>
<protein>
    <recommendedName>
        <fullName evidence="5">Methylthioribose-1-phosphate isomerase</fullName>
    </recommendedName>
</protein>
<evidence type="ECO:0000256" key="2">
    <source>
        <dbReference type="RuleBase" id="RU003814"/>
    </source>
</evidence>